<organism evidence="2 3">
    <name type="scientific">Erythrobacter insulae</name>
    <dbReference type="NCBI Taxonomy" id="2584124"/>
    <lineage>
        <taxon>Bacteria</taxon>
        <taxon>Pseudomonadati</taxon>
        <taxon>Pseudomonadota</taxon>
        <taxon>Alphaproteobacteria</taxon>
        <taxon>Sphingomonadales</taxon>
        <taxon>Erythrobacteraceae</taxon>
        <taxon>Erythrobacter/Porphyrobacter group</taxon>
        <taxon>Erythrobacter</taxon>
    </lineage>
</organism>
<evidence type="ECO:0000313" key="3">
    <source>
        <dbReference type="Proteomes" id="UP000316343"/>
    </source>
</evidence>
<feature type="transmembrane region" description="Helical" evidence="1">
    <location>
        <begin position="135"/>
        <end position="154"/>
    </location>
</feature>
<dbReference type="EMBL" id="VHJK01000001">
    <property type="protein sequence ID" value="TRD12103.1"/>
    <property type="molecule type" value="Genomic_DNA"/>
</dbReference>
<dbReference type="AlphaFoldDB" id="A0A547PD80"/>
<comment type="caution">
    <text evidence="2">The sequence shown here is derived from an EMBL/GenBank/DDBJ whole genome shotgun (WGS) entry which is preliminary data.</text>
</comment>
<protein>
    <submittedName>
        <fullName evidence="2">Nucleoside transporter</fullName>
    </submittedName>
</protein>
<keyword evidence="1" id="KW-0812">Transmembrane</keyword>
<evidence type="ECO:0000256" key="1">
    <source>
        <dbReference type="SAM" id="Phobius"/>
    </source>
</evidence>
<keyword evidence="1" id="KW-0472">Membrane</keyword>
<keyword evidence="3" id="KW-1185">Reference proteome</keyword>
<accession>A0A547PD80</accession>
<sequence length="548" mass="58330">MEEFEREPVAPAALKPGRYFAASYAGEHVAGTEFVIGAMFVSWGVGAGDVIAGLLVGNLLAVLSWVLICAPIATETRLTLYAYLEKIAGPGFIKIYSVINGILFCILAGAMITVSASAVRILFGIPPQVEWYPTSMTFVLIALGVGAVVSFAAMRGFSFVARFSEVAAPWMIAMFFVGGAALLPVILAGTPSVSSIGSYGDFLNLAETSIWIDQGTDMGFWHVVAIAWGANLAFHGGLGDMSILRFARRSSYAWYSSLGMFIGHFAAWLAAGIMGAGAAMILQQPLTSMDAGEVAFQALGPIGILAVIVAGWTTSNPTIYRSGLAFQSLHPAWSRERVTLVVGVITTIIACFPFVFTRLLDFLGIMALVMAPIGGLIFAEHFLFKKLGLTRYWRIATGAALNTPALLTWIASVGVAALLGYQFGVHVLFLFVPAWLTALLLYPLLASAMGAKAVDASQLAASEQAENNRRKAEEAFLDSHAKPQLASSNTNRLFLIGASLSLLVAIALGISALTSGDLARFQSLIIWPTVTYFVFAILLVRREAAAEG</sequence>
<feature type="transmembrane region" description="Helical" evidence="1">
    <location>
        <begin position="219"/>
        <end position="238"/>
    </location>
</feature>
<dbReference type="OrthoDB" id="9770247at2"/>
<dbReference type="PANTHER" id="PTHR30569:SF0">
    <property type="entry name" value="CYTOSINE PERMEASE"/>
    <property type="match status" value="1"/>
</dbReference>
<feature type="transmembrane region" description="Helical" evidence="1">
    <location>
        <begin position="362"/>
        <end position="383"/>
    </location>
</feature>
<dbReference type="RefSeq" id="WP_142788376.1">
    <property type="nucleotide sequence ID" value="NZ_VHJK01000001.1"/>
</dbReference>
<proteinExistence type="predicted"/>
<dbReference type="GO" id="GO:0015209">
    <property type="term" value="F:cytosine transmembrane transporter activity"/>
    <property type="evidence" value="ECO:0007669"/>
    <property type="project" value="InterPro"/>
</dbReference>
<feature type="transmembrane region" description="Helical" evidence="1">
    <location>
        <begin position="519"/>
        <end position="540"/>
    </location>
</feature>
<feature type="transmembrane region" description="Helical" evidence="1">
    <location>
        <begin position="166"/>
        <end position="187"/>
    </location>
</feature>
<reference evidence="2 3" key="1">
    <citation type="submission" date="2019-06" db="EMBL/GenBank/DDBJ databases">
        <title>Erythrobacter insulae sp. nov., isolated from a tidal flat.</title>
        <authorList>
            <person name="Yoon J.-H."/>
        </authorList>
    </citation>
    <scope>NUCLEOTIDE SEQUENCE [LARGE SCALE GENOMIC DNA]</scope>
    <source>
        <strain evidence="2 3">JBTF-M21</strain>
    </source>
</reference>
<feature type="transmembrane region" description="Helical" evidence="1">
    <location>
        <begin position="95"/>
        <end position="123"/>
    </location>
</feature>
<feature type="transmembrane region" description="Helical" evidence="1">
    <location>
        <begin position="50"/>
        <end position="74"/>
    </location>
</feature>
<dbReference type="PANTHER" id="PTHR30569">
    <property type="entry name" value="CYTOSINE TRANSPORTER CODB"/>
    <property type="match status" value="1"/>
</dbReference>
<feature type="transmembrane region" description="Helical" evidence="1">
    <location>
        <begin position="395"/>
        <end position="419"/>
    </location>
</feature>
<feature type="transmembrane region" description="Helical" evidence="1">
    <location>
        <begin position="294"/>
        <end position="312"/>
    </location>
</feature>
<name>A0A547PD80_9SPHN</name>
<keyword evidence="1" id="KW-1133">Transmembrane helix</keyword>
<dbReference type="Gene3D" id="1.10.4160.10">
    <property type="entry name" value="Hydantoin permease"/>
    <property type="match status" value="1"/>
</dbReference>
<dbReference type="InterPro" id="IPR030191">
    <property type="entry name" value="CodB"/>
</dbReference>
<dbReference type="Proteomes" id="UP000316343">
    <property type="component" value="Unassembled WGS sequence"/>
</dbReference>
<feature type="transmembrane region" description="Helical" evidence="1">
    <location>
        <begin position="258"/>
        <end position="282"/>
    </location>
</feature>
<evidence type="ECO:0000313" key="2">
    <source>
        <dbReference type="EMBL" id="TRD12103.1"/>
    </source>
</evidence>
<feature type="transmembrane region" description="Helical" evidence="1">
    <location>
        <begin position="493"/>
        <end position="513"/>
    </location>
</feature>
<feature type="transmembrane region" description="Helical" evidence="1">
    <location>
        <begin position="338"/>
        <end position="356"/>
    </location>
</feature>
<feature type="transmembrane region" description="Helical" evidence="1">
    <location>
        <begin position="425"/>
        <end position="445"/>
    </location>
</feature>
<gene>
    <name evidence="2" type="ORF">FGU71_09695</name>
</gene>
<dbReference type="GO" id="GO:0005886">
    <property type="term" value="C:plasma membrane"/>
    <property type="evidence" value="ECO:0007669"/>
    <property type="project" value="TreeGrafter"/>
</dbReference>